<organism evidence="1">
    <name type="scientific">marine sediment metagenome</name>
    <dbReference type="NCBI Taxonomy" id="412755"/>
    <lineage>
        <taxon>unclassified sequences</taxon>
        <taxon>metagenomes</taxon>
        <taxon>ecological metagenomes</taxon>
    </lineage>
</organism>
<feature type="non-terminal residue" evidence="1">
    <location>
        <position position="1"/>
    </location>
</feature>
<evidence type="ECO:0000313" key="1">
    <source>
        <dbReference type="EMBL" id="GAF99737.1"/>
    </source>
</evidence>
<sequence length="156" mass="17174">SILTKITDFLGGGTVGAIAGVVKDYFPPSMSDKEKADLSLRITEAENAKDLKTMALVNEAQAEFNRRIVDLEGSAADLKAIPVIGHILILLRGAQRPIWGLFTLYADYQAWSSVWTLTEKQEAMLLAVNILVLGFLFGERAVKNVMPFVVQFFGKK</sequence>
<name>X0UH58_9ZZZZ</name>
<dbReference type="AlphaFoldDB" id="X0UH58"/>
<comment type="caution">
    <text evidence="1">The sequence shown here is derived from an EMBL/GenBank/DDBJ whole genome shotgun (WGS) entry which is preliminary data.</text>
</comment>
<protein>
    <submittedName>
        <fullName evidence="1">Uncharacterized protein</fullName>
    </submittedName>
</protein>
<accession>X0UH58</accession>
<gene>
    <name evidence="1" type="ORF">S01H1_43248</name>
</gene>
<dbReference type="EMBL" id="BARS01027546">
    <property type="protein sequence ID" value="GAF99737.1"/>
    <property type="molecule type" value="Genomic_DNA"/>
</dbReference>
<reference evidence="1" key="1">
    <citation type="journal article" date="2014" name="Front. Microbiol.">
        <title>High frequency of phylogenetically diverse reductive dehalogenase-homologous genes in deep subseafloor sedimentary metagenomes.</title>
        <authorList>
            <person name="Kawai M."/>
            <person name="Futagami T."/>
            <person name="Toyoda A."/>
            <person name="Takaki Y."/>
            <person name="Nishi S."/>
            <person name="Hori S."/>
            <person name="Arai W."/>
            <person name="Tsubouchi T."/>
            <person name="Morono Y."/>
            <person name="Uchiyama I."/>
            <person name="Ito T."/>
            <person name="Fujiyama A."/>
            <person name="Inagaki F."/>
            <person name="Takami H."/>
        </authorList>
    </citation>
    <scope>NUCLEOTIDE SEQUENCE</scope>
    <source>
        <strain evidence="1">Expedition CK06-06</strain>
    </source>
</reference>
<proteinExistence type="predicted"/>